<name>A0AAC8ZN52_PISSA</name>
<keyword evidence="2" id="KW-0378">Hydrolase</keyword>
<proteinExistence type="predicted"/>
<dbReference type="GO" id="GO:0016787">
    <property type="term" value="F:hydrolase activity"/>
    <property type="evidence" value="ECO:0007669"/>
    <property type="project" value="UniProtKB-KW"/>
</dbReference>
<keyword evidence="1" id="KW-1133">Transmembrane helix</keyword>
<dbReference type="EC" id="3.1.3.41" evidence="2"/>
<dbReference type="EMBL" id="CP012508">
    <property type="protein sequence ID" value="ALB21285.1"/>
    <property type="molecule type" value="Genomic_DNA"/>
</dbReference>
<evidence type="ECO:0000313" key="3">
    <source>
        <dbReference type="Proteomes" id="UP000029558"/>
    </source>
</evidence>
<organism evidence="2 3">
    <name type="scientific">Piscirickettsia salmonis</name>
    <dbReference type="NCBI Taxonomy" id="1238"/>
    <lineage>
        <taxon>Bacteria</taxon>
        <taxon>Pseudomonadati</taxon>
        <taxon>Pseudomonadota</taxon>
        <taxon>Gammaproteobacteria</taxon>
        <taxon>Thiotrichales</taxon>
        <taxon>Piscirickettsiaceae</taxon>
        <taxon>Piscirickettsia</taxon>
    </lineage>
</organism>
<dbReference type="Proteomes" id="UP000029558">
    <property type="component" value="Chromosome"/>
</dbReference>
<reference evidence="2 3" key="1">
    <citation type="journal article" date="2014" name="Genome Announc.">
        <title>Comparative Genome Analysis of Two Isolates of the Fish Pathogen Piscirickettsia salmonis from Different Hosts Reveals Major Differences in Virulence-Associated Secretion Systems.</title>
        <authorList>
            <person name="Bohle H."/>
            <person name="Henriquez P."/>
            <person name="Grothusen H."/>
            <person name="Navas E."/>
            <person name="Sandoval A."/>
            <person name="Bustamante F."/>
            <person name="Bustos P."/>
            <person name="Mancilla M."/>
        </authorList>
    </citation>
    <scope>NUCLEOTIDE SEQUENCE [LARGE SCALE GENOMIC DNA]</scope>
    <source>
        <strain evidence="3">B1-32597</strain>
    </source>
</reference>
<gene>
    <name evidence="2" type="ORF">KU39_97</name>
</gene>
<protein>
    <submittedName>
        <fullName evidence="2">Dual specificity phosphatase, catalytic domain protein</fullName>
        <ecNumber evidence="2">3.1.3.41</ecNumber>
    </submittedName>
</protein>
<feature type="transmembrane region" description="Helical" evidence="1">
    <location>
        <begin position="6"/>
        <end position="29"/>
    </location>
</feature>
<evidence type="ECO:0000313" key="2">
    <source>
        <dbReference type="EMBL" id="ALB21285.1"/>
    </source>
</evidence>
<evidence type="ECO:0000256" key="1">
    <source>
        <dbReference type="SAM" id="Phobius"/>
    </source>
</evidence>
<keyword evidence="1" id="KW-0472">Membrane</keyword>
<accession>A0AAC8ZN52</accession>
<keyword evidence="1" id="KW-0812">Transmembrane</keyword>
<sequence length="49" mass="5321">MIECSVFSILGIALPNIITIIVAFVPMFFKIWERKAKSIAASHGVLSTG</sequence>
<dbReference type="AlphaFoldDB" id="A0AAC8ZN52"/>